<dbReference type="Gene3D" id="3.10.105.10">
    <property type="entry name" value="Dipeptide-binding Protein, Domain 3"/>
    <property type="match status" value="1"/>
</dbReference>
<proteinExistence type="predicted"/>
<dbReference type="Proteomes" id="UP000568109">
    <property type="component" value="Unassembled WGS sequence"/>
</dbReference>
<protein>
    <submittedName>
        <fullName evidence="2">Uncharacterized protein</fullName>
    </submittedName>
</protein>
<dbReference type="EMBL" id="JABUOH010000025">
    <property type="protein sequence ID" value="NWN45639.1"/>
    <property type="molecule type" value="Genomic_DNA"/>
</dbReference>
<keyword evidence="1" id="KW-0175">Coiled coil</keyword>
<comment type="caution">
    <text evidence="2">The sequence shown here is derived from an EMBL/GenBank/DDBJ whole genome shotgun (WGS) entry which is preliminary data.</text>
</comment>
<accession>A0A851HJM3</accession>
<reference evidence="2 3" key="1">
    <citation type="submission" date="2020-06" db="EMBL/GenBank/DDBJ databases">
        <title>Draft genome sequence of Candidatus Phytoplasma pruni (X-disease group, subgroup 16SrIII-B) strain ChTDIII from Argentina.</title>
        <authorList>
            <person name="Fernandez F.D."/>
            <person name="Zuebert C."/>
            <person name="Huettel B."/>
            <person name="Kube M."/>
            <person name="Conci L.R."/>
        </authorList>
    </citation>
    <scope>NUCLEOTIDE SEQUENCE [LARGE SCALE GENOMIC DNA]</scope>
    <source>
        <strain evidence="2 3">ChTDIII</strain>
    </source>
</reference>
<evidence type="ECO:0000256" key="1">
    <source>
        <dbReference type="SAM" id="Coils"/>
    </source>
</evidence>
<organism evidence="2 3">
    <name type="scientific">Candidatus Phytoplasma pruni</name>
    <dbReference type="NCBI Taxonomy" id="479893"/>
    <lineage>
        <taxon>Bacteria</taxon>
        <taxon>Bacillati</taxon>
        <taxon>Mycoplasmatota</taxon>
        <taxon>Mollicutes</taxon>
        <taxon>Acholeplasmatales</taxon>
        <taxon>Acholeplasmataceae</taxon>
        <taxon>Candidatus Phytoplasma</taxon>
        <taxon>16SrIII (X-disease group)</taxon>
    </lineage>
</organism>
<sequence length="597" mass="69516">MNYKEVIRKHKKLITLVGIGLLGVLLIVGVVFGVKYFSKDKKDENPSTSAAPTPEVKNNNVKKKINTEQMFALVSADKFLKTLDKTDISNKEIENNSKEILYVFNNLPFFQNNKILEIDKIQSHIDEQQTKCNSFSNGKKKLAERLEVVKTLTKEDFTTLKNALEELYTIHLLLDQNTLIQDLQKIIQDYQKETERILTIKPEQLSQLDEAKAVKGLLAGNYVKKIKTILQTSAQQITNLKLVIENYEDLKKLVNEEIKPTKEPYKLEEITKQTKRLKAFLEKYLGFKIQTNDSVVFLIFNLKQPKPLLQEKDFRKACALALERDKLVEEEKTTNLYPSFPFASYNLDHDMSNDKINSEEPVDKNKAFQLFNSAYEKTRTHPDEIVQLNFFVSKENFQKALILKHNLENIFNQKGAKINFNVQINDNEKEQERDMFITPIIIDNKNHHFYDYFIRMFDESGIKENTDIQINFKQLKDFLEKEYPNPSDSNTPEWCKKLFQGYSDDVLSSLQYDSWDNEGIWQGKISNLECLLMEFKEMFQTLETKKEQLQASLGNLKDAFESLILKENPIIPLIKATNIRKQITNVSMSRRPGNNNK</sequence>
<name>A0A851HJM3_9MOLU</name>
<feature type="coiled-coil region" evidence="1">
    <location>
        <begin position="525"/>
        <end position="559"/>
    </location>
</feature>
<dbReference type="AlphaFoldDB" id="A0A851HJM3"/>
<evidence type="ECO:0000313" key="2">
    <source>
        <dbReference type="EMBL" id="NWN45639.1"/>
    </source>
</evidence>
<keyword evidence="3" id="KW-1185">Reference proteome</keyword>
<dbReference type="RefSeq" id="WP_178734040.1">
    <property type="nucleotide sequence ID" value="NZ_JABUOH010000025.1"/>
</dbReference>
<evidence type="ECO:0000313" key="3">
    <source>
        <dbReference type="Proteomes" id="UP000568109"/>
    </source>
</evidence>
<gene>
    <name evidence="2" type="ORF">HR065_00880</name>
</gene>